<name>A0A061F7D2_THECC</name>
<sequence>MANFNVYFAFCVLVIMTSGAIMARDVDLIKPNNCETKMTMHCVIEVFTSIFKDGIVSDNCCHELIRLSQLCHNALVKNTLQNPLFKNNDTSVILSKAAQVWNKCALVGEDVSPTPSP</sequence>
<feature type="signal peptide" evidence="2">
    <location>
        <begin position="1"/>
        <end position="23"/>
    </location>
</feature>
<feature type="chain" id="PRO_5001598125" description="Prolamin-like domain-containing protein" evidence="2">
    <location>
        <begin position="24"/>
        <end position="117"/>
    </location>
</feature>
<evidence type="ECO:0000313" key="5">
    <source>
        <dbReference type="Proteomes" id="UP000026915"/>
    </source>
</evidence>
<evidence type="ECO:0000256" key="1">
    <source>
        <dbReference type="ARBA" id="ARBA00022729"/>
    </source>
</evidence>
<feature type="domain" description="Prolamin-like" evidence="3">
    <location>
        <begin position="33"/>
        <end position="104"/>
    </location>
</feature>
<dbReference type="HOGENOM" id="CLU_2089203_0_0_1"/>
<dbReference type="EMBL" id="CM001885">
    <property type="protein sequence ID" value="EOY12961.1"/>
    <property type="molecule type" value="Genomic_DNA"/>
</dbReference>
<keyword evidence="5" id="KW-1185">Reference proteome</keyword>
<dbReference type="Proteomes" id="UP000026915">
    <property type="component" value="Chromosome 7"/>
</dbReference>
<evidence type="ECO:0000313" key="4">
    <source>
        <dbReference type="EMBL" id="EOY12961.1"/>
    </source>
</evidence>
<evidence type="ECO:0000259" key="3">
    <source>
        <dbReference type="Pfam" id="PF05617"/>
    </source>
</evidence>
<accession>A0A061F7D2</accession>
<gene>
    <name evidence="4" type="ORF">TCM_031469</name>
</gene>
<dbReference type="FunCoup" id="A0A061F7D2">
    <property type="interactions" value="39"/>
</dbReference>
<reference evidence="4 5" key="1">
    <citation type="journal article" date="2013" name="Genome Biol.">
        <title>The genome sequence of the most widely cultivated cacao type and its use to identify candidate genes regulating pod color.</title>
        <authorList>
            <person name="Motamayor J.C."/>
            <person name="Mockaitis K."/>
            <person name="Schmutz J."/>
            <person name="Haiminen N."/>
            <person name="Iii D.L."/>
            <person name="Cornejo O."/>
            <person name="Findley S.D."/>
            <person name="Zheng P."/>
            <person name="Utro F."/>
            <person name="Royaert S."/>
            <person name="Saski C."/>
            <person name="Jenkins J."/>
            <person name="Podicheti R."/>
            <person name="Zhao M."/>
            <person name="Scheffler B.E."/>
            <person name="Stack J.C."/>
            <person name="Feltus F.A."/>
            <person name="Mustiga G.M."/>
            <person name="Amores F."/>
            <person name="Phillips W."/>
            <person name="Marelli J.P."/>
            <person name="May G.D."/>
            <person name="Shapiro H."/>
            <person name="Ma J."/>
            <person name="Bustamante C.D."/>
            <person name="Schnell R.J."/>
            <person name="Main D."/>
            <person name="Gilbert D."/>
            <person name="Parida L."/>
            <person name="Kuhn D.N."/>
        </authorList>
    </citation>
    <scope>NUCLEOTIDE SEQUENCE [LARGE SCALE GENOMIC DNA]</scope>
    <source>
        <strain evidence="5">cv. Matina 1-6</strain>
    </source>
</reference>
<dbReference type="AlphaFoldDB" id="A0A061F7D2"/>
<dbReference type="PANTHER" id="PTHR31951:SF22">
    <property type="entry name" value="ECA1 GAMETOGENESIS RELATED FAMILY"/>
    <property type="match status" value="1"/>
</dbReference>
<dbReference type="Pfam" id="PF05617">
    <property type="entry name" value="Prolamin_like"/>
    <property type="match status" value="1"/>
</dbReference>
<dbReference type="PANTHER" id="PTHR31951">
    <property type="entry name" value="BIFUNCTIONAL INHIBITOR/LIPID-TRANSFER PROTEIN/SEED STORAGE 2S ALBUMIN SUPERFAMILY PROTEIN-RELATED"/>
    <property type="match status" value="1"/>
</dbReference>
<protein>
    <recommendedName>
        <fullName evidence="3">Prolamin-like domain-containing protein</fullName>
    </recommendedName>
</protein>
<proteinExistence type="predicted"/>
<dbReference type="OMA" id="CCHELIR"/>
<dbReference type="InterPro" id="IPR008502">
    <property type="entry name" value="Prolamin-like"/>
</dbReference>
<evidence type="ECO:0000256" key="2">
    <source>
        <dbReference type="SAM" id="SignalP"/>
    </source>
</evidence>
<organism evidence="4 5">
    <name type="scientific">Theobroma cacao</name>
    <name type="common">Cacao</name>
    <name type="synonym">Cocoa</name>
    <dbReference type="NCBI Taxonomy" id="3641"/>
    <lineage>
        <taxon>Eukaryota</taxon>
        <taxon>Viridiplantae</taxon>
        <taxon>Streptophyta</taxon>
        <taxon>Embryophyta</taxon>
        <taxon>Tracheophyta</taxon>
        <taxon>Spermatophyta</taxon>
        <taxon>Magnoliopsida</taxon>
        <taxon>eudicotyledons</taxon>
        <taxon>Gunneridae</taxon>
        <taxon>Pentapetalae</taxon>
        <taxon>rosids</taxon>
        <taxon>malvids</taxon>
        <taxon>Malvales</taxon>
        <taxon>Malvaceae</taxon>
        <taxon>Byttnerioideae</taxon>
        <taxon>Theobroma</taxon>
    </lineage>
</organism>
<keyword evidence="1 2" id="KW-0732">Signal</keyword>
<dbReference type="Gramene" id="EOY12961">
    <property type="protein sequence ID" value="EOY12961"/>
    <property type="gene ID" value="TCM_031469"/>
</dbReference>
<dbReference type="eggNOG" id="ENOG502R1HG">
    <property type="taxonomic scope" value="Eukaryota"/>
</dbReference>
<dbReference type="InParanoid" id="A0A061F7D2"/>